<dbReference type="Pfam" id="PF00085">
    <property type="entry name" value="Thioredoxin"/>
    <property type="match status" value="1"/>
</dbReference>
<dbReference type="Proteomes" id="UP000807785">
    <property type="component" value="Unassembled WGS sequence"/>
</dbReference>
<protein>
    <submittedName>
        <fullName evidence="2">Thioredoxin family protein</fullName>
    </submittedName>
</protein>
<evidence type="ECO:0000313" key="3">
    <source>
        <dbReference type="Proteomes" id="UP000807785"/>
    </source>
</evidence>
<evidence type="ECO:0000259" key="1">
    <source>
        <dbReference type="Pfam" id="PF00085"/>
    </source>
</evidence>
<dbReference type="InterPro" id="IPR036249">
    <property type="entry name" value="Thioredoxin-like_sf"/>
</dbReference>
<gene>
    <name evidence="2" type="ORF">IPH26_15455</name>
</gene>
<accession>A0A9D7HV28</accession>
<proteinExistence type="predicted"/>
<dbReference type="InterPro" id="IPR013766">
    <property type="entry name" value="Thioredoxin_domain"/>
</dbReference>
<organism evidence="2 3">
    <name type="scientific">Candidatus Methylophosphatis roskildensis</name>
    <dbReference type="NCBI Taxonomy" id="2899263"/>
    <lineage>
        <taxon>Bacteria</taxon>
        <taxon>Pseudomonadati</taxon>
        <taxon>Pseudomonadota</taxon>
        <taxon>Betaproteobacteria</taxon>
        <taxon>Nitrosomonadales</taxon>
        <taxon>Sterolibacteriaceae</taxon>
        <taxon>Candidatus Methylophosphatis</taxon>
    </lineage>
</organism>
<reference evidence="2" key="1">
    <citation type="submission" date="2020-10" db="EMBL/GenBank/DDBJ databases">
        <title>Connecting structure to function with the recovery of over 1000 high-quality activated sludge metagenome-assembled genomes encoding full-length rRNA genes using long-read sequencing.</title>
        <authorList>
            <person name="Singleton C.M."/>
            <person name="Petriglieri F."/>
            <person name="Kristensen J.M."/>
            <person name="Kirkegaard R.H."/>
            <person name="Michaelsen T.Y."/>
            <person name="Andersen M.H."/>
            <person name="Karst S.M."/>
            <person name="Dueholm M.S."/>
            <person name="Nielsen P.H."/>
            <person name="Albertsen M."/>
        </authorList>
    </citation>
    <scope>NUCLEOTIDE SEQUENCE</scope>
    <source>
        <strain evidence="2">Bjer_18-Q3-R1-45_BAT3C.347</strain>
    </source>
</reference>
<feature type="domain" description="Thioredoxin" evidence="1">
    <location>
        <begin position="24"/>
        <end position="80"/>
    </location>
</feature>
<sequence length="122" mass="13668">MSGTEHAPSEEHSLAGYGWLVACLCADWCGACREFRSDFDALSARHPDVWFRWIDIEDEAALVEDIDVDNFPTIVIQHDAEVLFLGTILPKTSIVERQLSMLRAEPMRAPIEAPDLLARLTA</sequence>
<comment type="caution">
    <text evidence="2">The sequence shown here is derived from an EMBL/GenBank/DDBJ whole genome shotgun (WGS) entry which is preliminary data.</text>
</comment>
<dbReference type="Gene3D" id="3.40.30.10">
    <property type="entry name" value="Glutaredoxin"/>
    <property type="match status" value="1"/>
</dbReference>
<dbReference type="CDD" id="cd02947">
    <property type="entry name" value="TRX_family"/>
    <property type="match status" value="1"/>
</dbReference>
<name>A0A9D7HV28_9PROT</name>
<evidence type="ECO:0000313" key="2">
    <source>
        <dbReference type="EMBL" id="MBK6974275.1"/>
    </source>
</evidence>
<dbReference type="EMBL" id="JADJEV010000004">
    <property type="protein sequence ID" value="MBK6974275.1"/>
    <property type="molecule type" value="Genomic_DNA"/>
</dbReference>
<dbReference type="AlphaFoldDB" id="A0A9D7HV28"/>
<dbReference type="SUPFAM" id="SSF52833">
    <property type="entry name" value="Thioredoxin-like"/>
    <property type="match status" value="1"/>
</dbReference>